<reference evidence="2" key="1">
    <citation type="submission" date="2022-10" db="EMBL/GenBank/DDBJ databases">
        <title>The complete genomes of actinobacterial strains from the NBC collection.</title>
        <authorList>
            <person name="Joergensen T.S."/>
            <person name="Alvarez Arevalo M."/>
            <person name="Sterndorff E.B."/>
            <person name="Faurdal D."/>
            <person name="Vuksanovic O."/>
            <person name="Mourched A.-S."/>
            <person name="Charusanti P."/>
            <person name="Shaw S."/>
            <person name="Blin K."/>
            <person name="Weber T."/>
        </authorList>
    </citation>
    <scope>NUCLEOTIDE SEQUENCE</scope>
    <source>
        <strain evidence="2">NBC_01482</strain>
    </source>
</reference>
<dbReference type="Gene3D" id="3.40.1360.10">
    <property type="match status" value="1"/>
</dbReference>
<gene>
    <name evidence="2" type="ORF">OG563_26850</name>
</gene>
<evidence type="ECO:0000259" key="1">
    <source>
        <dbReference type="PROSITE" id="PS51199"/>
    </source>
</evidence>
<sequence length="500" mass="54627">MIAFNRVVDAFRDAGLIVIERGSGVAIAQAPGHSPADRSVSIRNIEGQVLIHCHSDETTAVLESVGLTMSDLFDSPKGVQYRYDDDRRVTRTPNKEFYQSGNTSGRSLYRAHRLADAPVVWFVEGEKDVHAVESLGAVATCTAMGAGKAKLFDLTPLYGKTVVIVRDMDDPGLAHATQVAELLDGHAEVCIVCPAVGKDAADHIAAGRGLDDFVAIAKPMPEGPRKLSAVVEDWWRWLDAPPEQVRIFPTPWPHLNDVMAGGLHPGRVYVIAGRPGGGKTIGLLNIAQHVGELQHPTLMFSLEMPELEMVSRLMASGAEANYGRITRREVDEWDRRRLELYGTGRVGDTALWLMDQATMTVEQMRSISGQMKRSAVGLDVVCIDYLGLVSASRGKRDRREVLGHIMKEAVRMAKELSVAVVLACQLNRGPDQGNRAPVLSDLRETGDIEQDCDAALLLHHPTMDGLPTGEIELHIGKNRTGPRDVIVTLPWRPNFAKIGA</sequence>
<organism evidence="2 3">
    <name type="scientific">Nocardia vinacea</name>
    <dbReference type="NCBI Taxonomy" id="96468"/>
    <lineage>
        <taxon>Bacteria</taxon>
        <taxon>Bacillati</taxon>
        <taxon>Actinomycetota</taxon>
        <taxon>Actinomycetes</taxon>
        <taxon>Mycobacteriales</taxon>
        <taxon>Nocardiaceae</taxon>
        <taxon>Nocardia</taxon>
    </lineage>
</organism>
<dbReference type="InterPro" id="IPR027417">
    <property type="entry name" value="P-loop_NTPase"/>
</dbReference>
<dbReference type="Gene3D" id="3.40.50.300">
    <property type="entry name" value="P-loop containing nucleotide triphosphate hydrolases"/>
    <property type="match status" value="1"/>
</dbReference>
<feature type="domain" description="SF4 helicase" evidence="1">
    <location>
        <begin position="241"/>
        <end position="500"/>
    </location>
</feature>
<dbReference type="PROSITE" id="PS51199">
    <property type="entry name" value="SF4_HELICASE"/>
    <property type="match status" value="1"/>
</dbReference>
<accession>A0ABZ1YKR7</accession>
<evidence type="ECO:0000313" key="3">
    <source>
        <dbReference type="Proteomes" id="UP001432062"/>
    </source>
</evidence>
<dbReference type="RefSeq" id="WP_329405484.1">
    <property type="nucleotide sequence ID" value="NZ_CP109441.1"/>
</dbReference>
<dbReference type="SUPFAM" id="SSF56731">
    <property type="entry name" value="DNA primase core"/>
    <property type="match status" value="1"/>
</dbReference>
<proteinExistence type="predicted"/>
<dbReference type="CDD" id="cd01029">
    <property type="entry name" value="TOPRIM_primases"/>
    <property type="match status" value="1"/>
</dbReference>
<evidence type="ECO:0000313" key="2">
    <source>
        <dbReference type="EMBL" id="WUV42866.1"/>
    </source>
</evidence>
<dbReference type="PANTHER" id="PTHR30153:SF2">
    <property type="entry name" value="REPLICATIVE DNA HELICASE"/>
    <property type="match status" value="1"/>
</dbReference>
<name>A0ABZ1YKR7_9NOCA</name>
<dbReference type="InterPro" id="IPR007694">
    <property type="entry name" value="DNA_helicase_DnaB-like_C"/>
</dbReference>
<dbReference type="SUPFAM" id="SSF52540">
    <property type="entry name" value="P-loop containing nucleoside triphosphate hydrolases"/>
    <property type="match status" value="1"/>
</dbReference>
<dbReference type="Proteomes" id="UP001432062">
    <property type="component" value="Chromosome"/>
</dbReference>
<keyword evidence="3" id="KW-1185">Reference proteome</keyword>
<dbReference type="Pfam" id="PF03796">
    <property type="entry name" value="DnaB_C"/>
    <property type="match status" value="1"/>
</dbReference>
<protein>
    <submittedName>
        <fullName evidence="2">AAA family ATPase</fullName>
    </submittedName>
</protein>
<dbReference type="EMBL" id="CP109441">
    <property type="protein sequence ID" value="WUV42866.1"/>
    <property type="molecule type" value="Genomic_DNA"/>
</dbReference>
<dbReference type="PANTHER" id="PTHR30153">
    <property type="entry name" value="REPLICATIVE DNA HELICASE DNAB"/>
    <property type="match status" value="1"/>
</dbReference>
<dbReference type="InterPro" id="IPR034154">
    <property type="entry name" value="TOPRIM_DnaG/twinkle"/>
</dbReference>